<dbReference type="STRING" id="1121321.SAMN04488530_103168"/>
<proteinExistence type="predicted"/>
<name>A0A1M5KZE3_9FIRM</name>
<keyword evidence="1" id="KW-1133">Transmembrane helix</keyword>
<reference evidence="3" key="1">
    <citation type="submission" date="2016-11" db="EMBL/GenBank/DDBJ databases">
        <authorList>
            <person name="Varghese N."/>
            <person name="Submissions S."/>
        </authorList>
    </citation>
    <scope>NUCLEOTIDE SEQUENCE [LARGE SCALE GENOMIC DNA]</scope>
    <source>
        <strain evidence="3">DSM 2635</strain>
    </source>
</reference>
<evidence type="ECO:0000313" key="3">
    <source>
        <dbReference type="Proteomes" id="UP000243255"/>
    </source>
</evidence>
<keyword evidence="3" id="KW-1185">Reference proteome</keyword>
<gene>
    <name evidence="2" type="ORF">SAMN04488530_103168</name>
</gene>
<evidence type="ECO:0000313" key="2">
    <source>
        <dbReference type="EMBL" id="SHG57869.1"/>
    </source>
</evidence>
<feature type="transmembrane region" description="Helical" evidence="1">
    <location>
        <begin position="6"/>
        <end position="25"/>
    </location>
</feature>
<keyword evidence="1" id="KW-0812">Transmembrane</keyword>
<sequence length="62" mass="7274">MPNNVMFLLISVILVVLASVLIVLFKKHLKSMNIFVEEIRKEQEVLHNEINQSNKQNNKKKK</sequence>
<protein>
    <submittedName>
        <fullName evidence="2">Uncharacterized protein</fullName>
    </submittedName>
</protein>
<dbReference type="Proteomes" id="UP000243255">
    <property type="component" value="Unassembled WGS sequence"/>
</dbReference>
<dbReference type="EMBL" id="FQWX01000003">
    <property type="protein sequence ID" value="SHG57869.1"/>
    <property type="molecule type" value="Genomic_DNA"/>
</dbReference>
<dbReference type="AlphaFoldDB" id="A0A1M5KZE3"/>
<evidence type="ECO:0000256" key="1">
    <source>
        <dbReference type="SAM" id="Phobius"/>
    </source>
</evidence>
<accession>A0A1M5KZE3</accession>
<keyword evidence="1" id="KW-0472">Membrane</keyword>
<organism evidence="2 3">
    <name type="scientific">Asaccharospora irregularis DSM 2635</name>
    <dbReference type="NCBI Taxonomy" id="1121321"/>
    <lineage>
        <taxon>Bacteria</taxon>
        <taxon>Bacillati</taxon>
        <taxon>Bacillota</taxon>
        <taxon>Clostridia</taxon>
        <taxon>Peptostreptococcales</taxon>
        <taxon>Peptostreptococcaceae</taxon>
        <taxon>Asaccharospora</taxon>
    </lineage>
</organism>